<feature type="region of interest" description="Disordered" evidence="1">
    <location>
        <begin position="41"/>
        <end position="71"/>
    </location>
</feature>
<dbReference type="OrthoDB" id="5917976at2"/>
<evidence type="ECO:0000313" key="2">
    <source>
        <dbReference type="EMBL" id="SKA81669.1"/>
    </source>
</evidence>
<evidence type="ECO:0000256" key="1">
    <source>
        <dbReference type="SAM" id="MobiDB-lite"/>
    </source>
</evidence>
<sequence>MNNEGVNLEKKFDQWLDGGSSISLDTKQTEIISKFTVFGEGDSQISGQNSTATGPDAAKESQQSKEVDSAKKEGDLDKLAKLLYESKGNAVASILGLAQSRSGWNPLDPEKKNNFDGFREFVSQILRVPYFSIQQSEDSSVHYSEENYDKLIDDVAGLYDSITAADKEQIKKSVVKLAKACTSRVNTSNTDTLFVQNTMNASEDGDIIVGLEQSYMLMEYDSHSGKGAPKDKYKTDIEVKVVELLFKGSIWTPEAARKLAAKFVKSWDDWLDDTSTPETPDSGKIKFCFG</sequence>
<dbReference type="AlphaFoldDB" id="A0A1T4WWP6"/>
<accession>A0A1T4WWP6</accession>
<evidence type="ECO:0000313" key="3">
    <source>
        <dbReference type="Proteomes" id="UP000189733"/>
    </source>
</evidence>
<keyword evidence="3" id="KW-1185">Reference proteome</keyword>
<dbReference type="Proteomes" id="UP000189733">
    <property type="component" value="Unassembled WGS sequence"/>
</dbReference>
<protein>
    <submittedName>
        <fullName evidence="2">Uncharacterized protein</fullName>
    </submittedName>
</protein>
<feature type="compositionally biased region" description="Polar residues" evidence="1">
    <location>
        <begin position="43"/>
        <end position="53"/>
    </location>
</feature>
<reference evidence="2 3" key="1">
    <citation type="submission" date="2017-02" db="EMBL/GenBank/DDBJ databases">
        <authorList>
            <person name="Peterson S.W."/>
        </authorList>
    </citation>
    <scope>NUCLEOTIDE SEQUENCE [LARGE SCALE GENOMIC DNA]</scope>
    <source>
        <strain evidence="2 3">DSM 18034</strain>
    </source>
</reference>
<gene>
    <name evidence="2" type="ORF">SAMN02745702_02740</name>
</gene>
<name>A0A1T4WWP6_9BACT</name>
<organism evidence="2 3">
    <name type="scientific">Desulfobaculum bizertense DSM 18034</name>
    <dbReference type="NCBI Taxonomy" id="1121442"/>
    <lineage>
        <taxon>Bacteria</taxon>
        <taxon>Pseudomonadati</taxon>
        <taxon>Thermodesulfobacteriota</taxon>
        <taxon>Desulfovibrionia</taxon>
        <taxon>Desulfovibrionales</taxon>
        <taxon>Desulfovibrionaceae</taxon>
        <taxon>Desulfobaculum</taxon>
    </lineage>
</organism>
<dbReference type="EMBL" id="FUYA01000011">
    <property type="protein sequence ID" value="SKA81669.1"/>
    <property type="molecule type" value="Genomic_DNA"/>
</dbReference>
<dbReference type="RefSeq" id="WP_078686001.1">
    <property type="nucleotide sequence ID" value="NZ_FUYA01000011.1"/>
</dbReference>
<feature type="compositionally biased region" description="Basic and acidic residues" evidence="1">
    <location>
        <begin position="57"/>
        <end position="71"/>
    </location>
</feature>
<proteinExistence type="predicted"/>